<dbReference type="Proteomes" id="UP000228909">
    <property type="component" value="Unassembled WGS sequence"/>
</dbReference>
<dbReference type="PANTHER" id="PTHR37820:SF1">
    <property type="entry name" value="CELL DIVISION PROTEIN FTSQ"/>
    <property type="match status" value="1"/>
</dbReference>
<evidence type="ECO:0000313" key="10">
    <source>
        <dbReference type="EMBL" id="PIR71587.1"/>
    </source>
</evidence>
<dbReference type="EMBL" id="PFCK01000050">
    <property type="protein sequence ID" value="PIR71587.1"/>
    <property type="molecule type" value="Genomic_DNA"/>
</dbReference>
<keyword evidence="4 8" id="KW-0812">Transmembrane</keyword>
<comment type="caution">
    <text evidence="10">The sequence shown here is derived from an EMBL/GenBank/DDBJ whole genome shotgun (WGS) entry which is preliminary data.</text>
</comment>
<dbReference type="AlphaFoldDB" id="A0A2H0TJ90"/>
<dbReference type="InterPro" id="IPR034746">
    <property type="entry name" value="POTRA"/>
</dbReference>
<keyword evidence="7" id="KW-0131">Cell cycle</keyword>
<dbReference type="InterPro" id="IPR005548">
    <property type="entry name" value="Cell_div_FtsQ/DivIB_C"/>
</dbReference>
<name>A0A2H0TJ90_9BACT</name>
<reference evidence="11" key="1">
    <citation type="submission" date="2017-09" db="EMBL/GenBank/DDBJ databases">
        <title>Depth-based differentiation of microbial function through sediment-hosted aquifers and enrichment of novel symbionts in the deep terrestrial subsurface.</title>
        <authorList>
            <person name="Probst A.J."/>
            <person name="Ladd B."/>
            <person name="Jarett J.K."/>
            <person name="Geller-Mcgrath D.E."/>
            <person name="Sieber C.M.K."/>
            <person name="Emerson J.B."/>
            <person name="Anantharaman K."/>
            <person name="Thomas B.C."/>
            <person name="Malmstrom R."/>
            <person name="Stieglmeier M."/>
            <person name="Klingl A."/>
            <person name="Woyke T."/>
            <person name="Ryan C.M."/>
            <person name="Banfield J.F."/>
        </authorList>
    </citation>
    <scope>NUCLEOTIDE SEQUENCE [LARGE SCALE GENOMIC DNA]</scope>
</reference>
<dbReference type="InterPro" id="IPR050487">
    <property type="entry name" value="FtsQ_DivIB"/>
</dbReference>
<dbReference type="PANTHER" id="PTHR37820">
    <property type="entry name" value="CELL DIVISION PROTEIN DIVIB"/>
    <property type="match status" value="1"/>
</dbReference>
<evidence type="ECO:0000256" key="2">
    <source>
        <dbReference type="ARBA" id="ARBA00022475"/>
    </source>
</evidence>
<keyword evidence="6 8" id="KW-0472">Membrane</keyword>
<keyword evidence="2" id="KW-1003">Cell membrane</keyword>
<evidence type="ECO:0000256" key="1">
    <source>
        <dbReference type="ARBA" id="ARBA00004370"/>
    </source>
</evidence>
<dbReference type="Pfam" id="PF08478">
    <property type="entry name" value="POTRA_1"/>
    <property type="match status" value="1"/>
</dbReference>
<protein>
    <recommendedName>
        <fullName evidence="9">POTRA domain-containing protein</fullName>
    </recommendedName>
</protein>
<evidence type="ECO:0000313" key="11">
    <source>
        <dbReference type="Proteomes" id="UP000228909"/>
    </source>
</evidence>
<evidence type="ECO:0000256" key="4">
    <source>
        <dbReference type="ARBA" id="ARBA00022692"/>
    </source>
</evidence>
<accession>A0A2H0TJ90</accession>
<gene>
    <name evidence="10" type="ORF">COU43_01810</name>
</gene>
<dbReference type="InterPro" id="IPR013685">
    <property type="entry name" value="POTRA_FtsQ_type"/>
</dbReference>
<dbReference type="PROSITE" id="PS51779">
    <property type="entry name" value="POTRA"/>
    <property type="match status" value="1"/>
</dbReference>
<evidence type="ECO:0000256" key="3">
    <source>
        <dbReference type="ARBA" id="ARBA00022618"/>
    </source>
</evidence>
<keyword evidence="3" id="KW-0132">Cell division</keyword>
<evidence type="ECO:0000256" key="6">
    <source>
        <dbReference type="ARBA" id="ARBA00023136"/>
    </source>
</evidence>
<proteinExistence type="predicted"/>
<evidence type="ECO:0000256" key="8">
    <source>
        <dbReference type="SAM" id="Phobius"/>
    </source>
</evidence>
<organism evidence="10 11">
    <name type="scientific">Candidatus Nealsonbacteria bacterium CG10_big_fil_rev_8_21_14_0_10_37_25</name>
    <dbReference type="NCBI Taxonomy" id="1974711"/>
    <lineage>
        <taxon>Bacteria</taxon>
        <taxon>Candidatus Nealsoniibacteriota</taxon>
    </lineage>
</organism>
<dbReference type="Gene3D" id="3.10.20.310">
    <property type="entry name" value="membrane protein fhac"/>
    <property type="match status" value="1"/>
</dbReference>
<feature type="domain" description="POTRA" evidence="9">
    <location>
        <begin position="45"/>
        <end position="125"/>
    </location>
</feature>
<evidence type="ECO:0000259" key="9">
    <source>
        <dbReference type="PROSITE" id="PS51779"/>
    </source>
</evidence>
<evidence type="ECO:0000256" key="5">
    <source>
        <dbReference type="ARBA" id="ARBA00022989"/>
    </source>
</evidence>
<feature type="transmembrane region" description="Helical" evidence="8">
    <location>
        <begin position="21"/>
        <end position="45"/>
    </location>
</feature>
<evidence type="ECO:0000256" key="7">
    <source>
        <dbReference type="ARBA" id="ARBA00023306"/>
    </source>
</evidence>
<comment type="subcellular location">
    <subcellularLocation>
        <location evidence="1">Membrane</location>
    </subcellularLocation>
</comment>
<dbReference type="Pfam" id="PF03799">
    <property type="entry name" value="FtsQ_DivIB_C"/>
    <property type="match status" value="1"/>
</dbReference>
<keyword evidence="5 8" id="KW-1133">Transmembrane helix</keyword>
<sequence length="279" mass="33320">MRKYRKPHRIKKRKLFFRNRFFWLGILILIIFGGVFYLICFHSLFQVKVIKISGNQKVALEDLENLLNKKINHPPPIFWWGASQSIFLADFSEIKKEILKNFPQIEETDLKRKFPNRILIQIKERKPVAVFCFTRLSFPSENLGGRDDNCFFIDKYGIAFERAITREDLVTLKKEITREINLGEKIVEEEQLSKILEVEAKLKNELKILVQELLIVSEARFEAKTLEGFQIYFNFQEDLDWQLTKLKAVLEEEISQERRKNLEYIDVRFGNFAPYKYRD</sequence>
<dbReference type="GO" id="GO:0051301">
    <property type="term" value="P:cell division"/>
    <property type="evidence" value="ECO:0007669"/>
    <property type="project" value="UniProtKB-KW"/>
</dbReference>
<dbReference type="GO" id="GO:0005886">
    <property type="term" value="C:plasma membrane"/>
    <property type="evidence" value="ECO:0007669"/>
    <property type="project" value="TreeGrafter"/>
</dbReference>